<dbReference type="AlphaFoldDB" id="A0A915D839"/>
<name>A0A915D839_9BILA</name>
<organism evidence="4 5">
    <name type="scientific">Ditylenchus dipsaci</name>
    <dbReference type="NCBI Taxonomy" id="166011"/>
    <lineage>
        <taxon>Eukaryota</taxon>
        <taxon>Metazoa</taxon>
        <taxon>Ecdysozoa</taxon>
        <taxon>Nematoda</taxon>
        <taxon>Chromadorea</taxon>
        <taxon>Rhabditida</taxon>
        <taxon>Tylenchina</taxon>
        <taxon>Tylenchomorpha</taxon>
        <taxon>Sphaerularioidea</taxon>
        <taxon>Anguinidae</taxon>
        <taxon>Anguininae</taxon>
        <taxon>Ditylenchus</taxon>
    </lineage>
</organism>
<accession>A0A915D839</accession>
<feature type="region of interest" description="Disordered" evidence="2">
    <location>
        <begin position="119"/>
        <end position="138"/>
    </location>
</feature>
<dbReference type="InterPro" id="IPR009071">
    <property type="entry name" value="HMG_box_dom"/>
</dbReference>
<evidence type="ECO:0000313" key="4">
    <source>
        <dbReference type="Proteomes" id="UP000887574"/>
    </source>
</evidence>
<reference evidence="5" key="1">
    <citation type="submission" date="2022-11" db="UniProtKB">
        <authorList>
            <consortium name="WormBaseParasite"/>
        </authorList>
    </citation>
    <scope>IDENTIFICATION</scope>
</reference>
<dbReference type="SUPFAM" id="SSF47095">
    <property type="entry name" value="HMG-box"/>
    <property type="match status" value="1"/>
</dbReference>
<dbReference type="Gene3D" id="1.10.30.10">
    <property type="entry name" value="High mobility group box domain"/>
    <property type="match status" value="1"/>
</dbReference>
<evidence type="ECO:0000259" key="3">
    <source>
        <dbReference type="PROSITE" id="PS50118"/>
    </source>
</evidence>
<dbReference type="Pfam" id="PF00505">
    <property type="entry name" value="HMG_box"/>
    <property type="match status" value="1"/>
</dbReference>
<dbReference type="Proteomes" id="UP000887574">
    <property type="component" value="Unplaced"/>
</dbReference>
<sequence length="171" mass="18542">MVVTSVFFASVQMDESCSPNRLYEVSTGFSGVMATTSYYGDVVKVINRLKLSIRENNMAKAVAKKHSGACGDAGPKRISKEPAGKFAVAAKTALKRPVPSYLIWLAENRARITDEVAPAKDARKEKVGGGGPKGSVSKIAGKKWKALEDKSDWEKLAAEAKQKFEADKSRF</sequence>
<dbReference type="GO" id="GO:0005634">
    <property type="term" value="C:nucleus"/>
    <property type="evidence" value="ECO:0007669"/>
    <property type="project" value="UniProtKB-UniRule"/>
</dbReference>
<evidence type="ECO:0000256" key="1">
    <source>
        <dbReference type="PROSITE-ProRule" id="PRU00267"/>
    </source>
</evidence>
<dbReference type="GO" id="GO:0003677">
    <property type="term" value="F:DNA binding"/>
    <property type="evidence" value="ECO:0007669"/>
    <property type="project" value="UniProtKB-UniRule"/>
</dbReference>
<keyword evidence="1" id="KW-0238">DNA-binding</keyword>
<keyword evidence="4" id="KW-1185">Reference proteome</keyword>
<feature type="DNA-binding region" description="HMG box" evidence="1">
    <location>
        <begin position="94"/>
        <end position="171"/>
    </location>
</feature>
<proteinExistence type="predicted"/>
<evidence type="ECO:0000256" key="2">
    <source>
        <dbReference type="SAM" id="MobiDB-lite"/>
    </source>
</evidence>
<dbReference type="SMART" id="SM00398">
    <property type="entry name" value="HMG"/>
    <property type="match status" value="1"/>
</dbReference>
<keyword evidence="1" id="KW-0539">Nucleus</keyword>
<dbReference type="PROSITE" id="PS50118">
    <property type="entry name" value="HMG_BOX_2"/>
    <property type="match status" value="1"/>
</dbReference>
<dbReference type="WBParaSite" id="jg1654">
    <property type="protein sequence ID" value="jg1654"/>
    <property type="gene ID" value="jg1654"/>
</dbReference>
<evidence type="ECO:0000313" key="5">
    <source>
        <dbReference type="WBParaSite" id="jg1654"/>
    </source>
</evidence>
<feature type="domain" description="HMG box" evidence="3">
    <location>
        <begin position="94"/>
        <end position="171"/>
    </location>
</feature>
<protein>
    <submittedName>
        <fullName evidence="5">HMG box domain-containing protein</fullName>
    </submittedName>
</protein>
<dbReference type="InterPro" id="IPR036910">
    <property type="entry name" value="HMG_box_dom_sf"/>
</dbReference>